<keyword evidence="2" id="KW-1185">Reference proteome</keyword>
<dbReference type="Proteomes" id="UP001057402">
    <property type="component" value="Chromosome 10"/>
</dbReference>
<gene>
    <name evidence="1" type="ORF">MLD38_034403</name>
</gene>
<evidence type="ECO:0000313" key="2">
    <source>
        <dbReference type="Proteomes" id="UP001057402"/>
    </source>
</evidence>
<protein>
    <submittedName>
        <fullName evidence="1">Uncharacterized protein</fullName>
    </submittedName>
</protein>
<comment type="caution">
    <text evidence="1">The sequence shown here is derived from an EMBL/GenBank/DDBJ whole genome shotgun (WGS) entry which is preliminary data.</text>
</comment>
<proteinExistence type="predicted"/>
<accession>A0ACB9MAD8</accession>
<dbReference type="EMBL" id="CM042889">
    <property type="protein sequence ID" value="KAI4320976.1"/>
    <property type="molecule type" value="Genomic_DNA"/>
</dbReference>
<name>A0ACB9MAD8_9MYRT</name>
<organism evidence="1 2">
    <name type="scientific">Melastoma candidum</name>
    <dbReference type="NCBI Taxonomy" id="119954"/>
    <lineage>
        <taxon>Eukaryota</taxon>
        <taxon>Viridiplantae</taxon>
        <taxon>Streptophyta</taxon>
        <taxon>Embryophyta</taxon>
        <taxon>Tracheophyta</taxon>
        <taxon>Spermatophyta</taxon>
        <taxon>Magnoliopsida</taxon>
        <taxon>eudicotyledons</taxon>
        <taxon>Gunneridae</taxon>
        <taxon>Pentapetalae</taxon>
        <taxon>rosids</taxon>
        <taxon>malvids</taxon>
        <taxon>Myrtales</taxon>
        <taxon>Melastomataceae</taxon>
        <taxon>Melastomatoideae</taxon>
        <taxon>Melastomateae</taxon>
        <taxon>Melastoma</taxon>
    </lineage>
</organism>
<sequence>MHQNLIPEEVKSKENLQCEKQVEEAHGKNVDKNKEMEREMESYGKSEARERGLEKAFPEKLAAGDKDYKPRKKSNETQHRSIGSSSNLRRPRVSRKLEPIVPRSPREMMVNQLRDGRLGWRYIKEQQNVRQRRSDRRTNVTFLLRCSSGKQGNLCALLSTLQYILGPDSSWQLVTLTEIVTAAAVRKLAGKPLCLFILTNYGKGAPACSRSISARCME</sequence>
<evidence type="ECO:0000313" key="1">
    <source>
        <dbReference type="EMBL" id="KAI4320976.1"/>
    </source>
</evidence>
<reference evidence="2" key="1">
    <citation type="journal article" date="2023" name="Front. Plant Sci.">
        <title>Chromosomal-level genome assembly of Melastoma candidum provides insights into trichome evolution.</title>
        <authorList>
            <person name="Zhong Y."/>
            <person name="Wu W."/>
            <person name="Sun C."/>
            <person name="Zou P."/>
            <person name="Liu Y."/>
            <person name="Dai S."/>
            <person name="Zhou R."/>
        </authorList>
    </citation>
    <scope>NUCLEOTIDE SEQUENCE [LARGE SCALE GENOMIC DNA]</scope>
</reference>